<protein>
    <submittedName>
        <fullName evidence="1">Oleate hydratase</fullName>
    </submittedName>
</protein>
<dbReference type="Proteomes" id="UP000270757">
    <property type="component" value="Unassembled WGS sequence"/>
</dbReference>
<dbReference type="Pfam" id="PF06100">
    <property type="entry name" value="MCRA"/>
    <property type="match status" value="1"/>
</dbReference>
<accession>A0A3A5LB13</accession>
<evidence type="ECO:0000313" key="2">
    <source>
        <dbReference type="Proteomes" id="UP000270757"/>
    </source>
</evidence>
<dbReference type="RefSeq" id="WP_182925220.1">
    <property type="nucleotide sequence ID" value="NZ_QZWB01000058.1"/>
</dbReference>
<comment type="caution">
    <text evidence="1">The sequence shown here is derived from an EMBL/GenBank/DDBJ whole genome shotgun (WGS) entry which is preliminary data.</text>
</comment>
<dbReference type="GO" id="GO:0006631">
    <property type="term" value="P:fatty acid metabolic process"/>
    <property type="evidence" value="ECO:0007669"/>
    <property type="project" value="InterPro"/>
</dbReference>
<evidence type="ECO:0000313" key="1">
    <source>
        <dbReference type="EMBL" id="RJT42915.1"/>
    </source>
</evidence>
<dbReference type="Gene3D" id="3.30.9.80">
    <property type="match status" value="1"/>
</dbReference>
<organism evidence="1 2">
    <name type="scientific">Legionella taurinensis</name>
    <dbReference type="NCBI Taxonomy" id="70611"/>
    <lineage>
        <taxon>Bacteria</taxon>
        <taxon>Pseudomonadati</taxon>
        <taxon>Pseudomonadota</taxon>
        <taxon>Gammaproteobacteria</taxon>
        <taxon>Legionellales</taxon>
        <taxon>Legionellaceae</taxon>
        <taxon>Legionella</taxon>
    </lineage>
</organism>
<dbReference type="InterPro" id="IPR010354">
    <property type="entry name" value="Oleate_hydratase"/>
</dbReference>
<reference evidence="1 2" key="1">
    <citation type="submission" date="2018-09" db="EMBL/GenBank/DDBJ databases">
        <title>Draft genome sequences of Legionella taurinensis isolated from water samples.</title>
        <authorList>
            <person name="Chakeri A."/>
            <person name="Allerberger F."/>
            <person name="Kundi M."/>
            <person name="Ruppitsch W."/>
            <person name="Schmid D."/>
        </authorList>
    </citation>
    <scope>NUCLEOTIDE SEQUENCE [LARGE SCALE GENOMIC DNA]</scope>
    <source>
        <strain evidence="1 2">4570-18-6</strain>
    </source>
</reference>
<proteinExistence type="predicted"/>
<dbReference type="EMBL" id="QZWB01000058">
    <property type="protein sequence ID" value="RJT42915.1"/>
    <property type="molecule type" value="Genomic_DNA"/>
</dbReference>
<name>A0A3A5LB13_9GAMM</name>
<dbReference type="AlphaFoldDB" id="A0A3A5LB13"/>
<dbReference type="GO" id="GO:0071949">
    <property type="term" value="F:FAD binding"/>
    <property type="evidence" value="ECO:0007669"/>
    <property type="project" value="InterPro"/>
</dbReference>
<gene>
    <name evidence="1" type="ORF">D6J04_14810</name>
</gene>
<dbReference type="PANTHER" id="PTHR37417">
    <property type="entry name" value="67 KDA MYOSIN-CROSS-REACTIVE ANTIGEN FAMILY PROTEIN (AFU_ORTHOLOGUE AFUA_5G09970)"/>
    <property type="match status" value="1"/>
</dbReference>
<dbReference type="PANTHER" id="PTHR37417:SF3">
    <property type="entry name" value="MYOSIN-CROSSREACTIVE PROTEIN"/>
    <property type="match status" value="1"/>
</dbReference>
<sequence length="176" mass="19969">IESICKRDPLAGKTVTGGIITINDSAWQISFTINRQQQFKDQPKNEISTWIYALYSDVNGDYIKKPITECSGNEICQEWLYHLGVPTDKIEDLAKHASKTIPVYMPYITSYFMTHAIGDRPLVVPHQSQNLAFIGNFAETERDTVFTTEYSVRTAMEAVYQLLNIDRGIPEVINST</sequence>
<feature type="non-terminal residue" evidence="1">
    <location>
        <position position="176"/>
    </location>
</feature>
<dbReference type="GO" id="GO:0050151">
    <property type="term" value="F:oleate hydratase activity"/>
    <property type="evidence" value="ECO:0007669"/>
    <property type="project" value="InterPro"/>
</dbReference>
<feature type="non-terminal residue" evidence="1">
    <location>
        <position position="1"/>
    </location>
</feature>